<dbReference type="OrthoDB" id="9808966at2"/>
<dbReference type="GO" id="GO:1990904">
    <property type="term" value="C:ribonucleoprotein complex"/>
    <property type="evidence" value="ECO:0007669"/>
    <property type="project" value="UniProtKB-KW"/>
</dbReference>
<dbReference type="EMBL" id="AVQI01000006">
    <property type="protein sequence ID" value="ERK05017.1"/>
    <property type="molecule type" value="Genomic_DNA"/>
</dbReference>
<keyword evidence="2 7" id="KW-0699">rRNA-binding</keyword>
<evidence type="ECO:0000256" key="5">
    <source>
        <dbReference type="ARBA" id="ARBA00023274"/>
    </source>
</evidence>
<evidence type="ECO:0000256" key="6">
    <source>
        <dbReference type="ARBA" id="ARBA00035172"/>
    </source>
</evidence>
<dbReference type="GO" id="GO:0000027">
    <property type="term" value="P:ribosomal large subunit assembly"/>
    <property type="evidence" value="ECO:0007669"/>
    <property type="project" value="UniProtKB-UniRule"/>
</dbReference>
<comment type="caution">
    <text evidence="9">The sequence shown here is derived from an EMBL/GenBank/DDBJ whole genome shotgun (WGS) entry which is preliminary data.</text>
</comment>
<dbReference type="STRING" id="1125725.HMPREF1325_1648"/>
<evidence type="ECO:0000313" key="10">
    <source>
        <dbReference type="EMBL" id="ERK05017.1"/>
    </source>
</evidence>
<comment type="function">
    <text evidence="7 8">Binds directly to 23S ribosomal RNA and is necessary for the in vitro assembly process of the 50S ribosomal subunit. It is not involved in the protein synthesizing functions of that subunit.</text>
</comment>
<organism evidence="9 11">
    <name type="scientific">Treponema socranskii subsp. socranskii VPI DR56BR1116 = ATCC 35536</name>
    <dbReference type="NCBI Taxonomy" id="1125725"/>
    <lineage>
        <taxon>Bacteria</taxon>
        <taxon>Pseudomonadati</taxon>
        <taxon>Spirochaetota</taxon>
        <taxon>Spirochaetia</taxon>
        <taxon>Spirochaetales</taxon>
        <taxon>Treponemataceae</taxon>
        <taxon>Treponema</taxon>
    </lineage>
</organism>
<dbReference type="FunFam" id="1.10.1900.20:FF:000001">
    <property type="entry name" value="50S ribosomal protein L20"/>
    <property type="match status" value="1"/>
</dbReference>
<dbReference type="GO" id="GO:0005840">
    <property type="term" value="C:ribosome"/>
    <property type="evidence" value="ECO:0007669"/>
    <property type="project" value="UniProtKB-KW"/>
</dbReference>
<dbReference type="Pfam" id="PF00453">
    <property type="entry name" value="Ribosomal_L20"/>
    <property type="match status" value="1"/>
</dbReference>
<comment type="similarity">
    <text evidence="1 7 8">Belongs to the bacterial ribosomal protein bL20 family.</text>
</comment>
<proteinExistence type="inferred from homology"/>
<dbReference type="EMBL" id="AUZJ01000017">
    <property type="protein sequence ID" value="ERF61086.1"/>
    <property type="molecule type" value="Genomic_DNA"/>
</dbReference>
<dbReference type="SUPFAM" id="SSF74731">
    <property type="entry name" value="Ribosomal protein L20"/>
    <property type="match status" value="1"/>
</dbReference>
<dbReference type="eggNOG" id="COG0292">
    <property type="taxonomic scope" value="Bacteria"/>
</dbReference>
<dbReference type="PATRIC" id="fig|1125725.3.peg.933"/>
<accession>U2L2R0</accession>
<dbReference type="NCBIfam" id="TIGR01032">
    <property type="entry name" value="rplT_bact"/>
    <property type="match status" value="1"/>
</dbReference>
<dbReference type="HAMAP" id="MF_00382">
    <property type="entry name" value="Ribosomal_bL20"/>
    <property type="match status" value="1"/>
</dbReference>
<dbReference type="PANTHER" id="PTHR10986">
    <property type="entry name" value="39S RIBOSOMAL PROTEIN L20"/>
    <property type="match status" value="1"/>
</dbReference>
<evidence type="ECO:0000313" key="11">
    <source>
        <dbReference type="Proteomes" id="UP000016412"/>
    </source>
</evidence>
<protein>
    <recommendedName>
        <fullName evidence="6 7">Large ribosomal subunit protein bL20</fullName>
    </recommendedName>
</protein>
<dbReference type="PROSITE" id="PS00937">
    <property type="entry name" value="RIBOSOMAL_L20"/>
    <property type="match status" value="1"/>
</dbReference>
<dbReference type="GO" id="GO:0019843">
    <property type="term" value="F:rRNA binding"/>
    <property type="evidence" value="ECO:0007669"/>
    <property type="project" value="UniProtKB-UniRule"/>
</dbReference>
<dbReference type="GO" id="GO:0003735">
    <property type="term" value="F:structural constituent of ribosome"/>
    <property type="evidence" value="ECO:0007669"/>
    <property type="project" value="InterPro"/>
</dbReference>
<dbReference type="CDD" id="cd07026">
    <property type="entry name" value="Ribosomal_L20"/>
    <property type="match status" value="1"/>
</dbReference>
<name>U2L2R0_TRESO</name>
<evidence type="ECO:0000256" key="2">
    <source>
        <dbReference type="ARBA" id="ARBA00022730"/>
    </source>
</evidence>
<dbReference type="InterPro" id="IPR049946">
    <property type="entry name" value="RIBOSOMAL_L20_CS"/>
</dbReference>
<dbReference type="InterPro" id="IPR005813">
    <property type="entry name" value="Ribosomal_bL20"/>
</dbReference>
<dbReference type="Proteomes" id="UP000016412">
    <property type="component" value="Unassembled WGS sequence"/>
</dbReference>
<dbReference type="RefSeq" id="WP_021329928.1">
    <property type="nucleotide sequence ID" value="NZ_AUZJ01000017.1"/>
</dbReference>
<dbReference type="Proteomes" id="UP000016646">
    <property type="component" value="Unassembled WGS sequence"/>
</dbReference>
<evidence type="ECO:0000313" key="9">
    <source>
        <dbReference type="EMBL" id="ERF61086.1"/>
    </source>
</evidence>
<dbReference type="PRINTS" id="PR00062">
    <property type="entry name" value="RIBOSOMALL20"/>
</dbReference>
<evidence type="ECO:0000313" key="12">
    <source>
        <dbReference type="Proteomes" id="UP000016646"/>
    </source>
</evidence>
<dbReference type="InterPro" id="IPR035566">
    <property type="entry name" value="Ribosomal_protein_bL20_C"/>
</dbReference>
<evidence type="ECO:0000256" key="3">
    <source>
        <dbReference type="ARBA" id="ARBA00022884"/>
    </source>
</evidence>
<evidence type="ECO:0000256" key="4">
    <source>
        <dbReference type="ARBA" id="ARBA00022980"/>
    </source>
</evidence>
<keyword evidence="4 7" id="KW-0689">Ribosomal protein</keyword>
<evidence type="ECO:0000256" key="1">
    <source>
        <dbReference type="ARBA" id="ARBA00007698"/>
    </source>
</evidence>
<keyword evidence="12" id="KW-1185">Reference proteome</keyword>
<evidence type="ECO:0000256" key="7">
    <source>
        <dbReference type="HAMAP-Rule" id="MF_00382"/>
    </source>
</evidence>
<sequence>MSRAIDGSKRKNRRIKILKLAKGFRGDRKSNFKAAKDAVVKALRHAYVDRRDRKGNFRALWIARINAAVRDEGLSYSRFIDGCTKAGVALNRKALANMAIEDPAAFKAVVDIAKNALKA</sequence>
<gene>
    <name evidence="7 9" type="primary">rplT</name>
    <name evidence="10" type="ORF">HMPREF0860_0678</name>
    <name evidence="9" type="ORF">HMPREF1325_1648</name>
</gene>
<evidence type="ECO:0000256" key="8">
    <source>
        <dbReference type="RuleBase" id="RU000560"/>
    </source>
</evidence>
<dbReference type="Gene3D" id="6.10.160.10">
    <property type="match status" value="1"/>
</dbReference>
<reference evidence="11 12" key="1">
    <citation type="submission" date="2013-08" db="EMBL/GenBank/DDBJ databases">
        <authorList>
            <person name="Durkin A.S."/>
            <person name="Haft D.R."/>
            <person name="McCorrison J."/>
            <person name="Torralba M."/>
            <person name="Gillis M."/>
            <person name="Haft D.H."/>
            <person name="Methe B."/>
            <person name="Sutton G."/>
            <person name="Nelson K.E."/>
        </authorList>
    </citation>
    <scope>NUCLEOTIDE SEQUENCE [LARGE SCALE GENOMIC DNA]</scope>
    <source>
        <strain evidence="10 12">ATCC 35536</strain>
        <strain evidence="9 11">VPI DR56BR1116</strain>
    </source>
</reference>
<dbReference type="GO" id="GO:0006412">
    <property type="term" value="P:translation"/>
    <property type="evidence" value="ECO:0007669"/>
    <property type="project" value="InterPro"/>
</dbReference>
<dbReference type="Gene3D" id="1.10.1900.20">
    <property type="entry name" value="Ribosomal protein L20"/>
    <property type="match status" value="1"/>
</dbReference>
<dbReference type="AlphaFoldDB" id="U2L2R0"/>
<keyword evidence="3 7" id="KW-0694">RNA-binding</keyword>
<keyword evidence="5 7" id="KW-0687">Ribonucleoprotein</keyword>